<accession>A0A152A1D5</accession>
<feature type="transmembrane region" description="Helical" evidence="1">
    <location>
        <begin position="371"/>
        <end position="389"/>
    </location>
</feature>
<evidence type="ECO:0000256" key="1">
    <source>
        <dbReference type="SAM" id="Phobius"/>
    </source>
</evidence>
<keyword evidence="1" id="KW-0812">Transmembrane</keyword>
<name>A0A152A1D5_TIELA</name>
<sequence>MVSQKLKEYHDTFIRVRDSIIPKETTDPIIHHPMYNHLKGHFPTTMLAATTAGDDNSLSADHLHQLSVMADGSDIAQTTSEAYFNENLLTMIDSTKLKDLLGMDAPPKLNAERQAIIDSVPGDRAWYTNFINAWLPHVLASDKNIQDGGKFNVNTKIISADMAFQCTKVPYMRQTKLLYHYAYIEKVKGFSEYVKDSKKWAKEYSDFLTTEDFIASWNAIVKYTPPAIVDIQVREISSKLDILDPTGESSKNVLSQLNMVTVLAHFMDHMDEVVKTDLFEKSLDKTIKDILYGADKTEATEMLRIMVENISGANGLIPVLIAASNHIGKSQFVFPDLVGTTFFEKVKEHFSLDTIKKYFTKENAIALGKKVLSAVFYSASIAAVVFGALTFDNMDVPQKVFYIFNAVGLFSMLLLDVTGKFLPGLLKRASGWVVAKLGNVLSANAISNIKSMMKTIFTGDISTFLEKRVMPILILIFASQVVEDIIADVQEGNIGAAVMDSLTLVASLGEVILIFSNSSWAGGVGIFLAILSIIFMVIKLKYFPQKTPIEKYYDTLPAKYKYTNVTLSTPDSLPSRADMIVASGVHKGKFFSPHPDGKPHVDQYSYERSPYKISLVGKSQVFISNNYDYSAPSYPYAGFYTDDNGVFTIKATPNTNETMIWYLVSNGVSTGGYKLLSNSGKFFTIDAGGVGQLVGDINQATELKFNELRDWFDPQSTWSLPSGTPLGVNQPIINYEAGMALTDDGVRVFASSGFNPKDPNIITFIKNNTKYQPIHIDSDKHQVTSLMVDGTGALKFFDKDGKEVPFTTTLSATDNKSKVSPFALVFSRNPIENWFAIVDSTFKEITTQK</sequence>
<keyword evidence="1" id="KW-1133">Transmembrane helix</keyword>
<dbReference type="AlphaFoldDB" id="A0A152A1D5"/>
<protein>
    <submittedName>
        <fullName evidence="2">Uncharacterized protein</fullName>
    </submittedName>
</protein>
<comment type="caution">
    <text evidence="2">The sequence shown here is derived from an EMBL/GenBank/DDBJ whole genome shotgun (WGS) entry which is preliminary data.</text>
</comment>
<dbReference type="InParanoid" id="A0A152A1D5"/>
<keyword evidence="3" id="KW-1185">Reference proteome</keyword>
<gene>
    <name evidence="2" type="ORF">DLAC_03860</name>
</gene>
<evidence type="ECO:0000313" key="3">
    <source>
        <dbReference type="Proteomes" id="UP000076078"/>
    </source>
</evidence>
<proteinExistence type="predicted"/>
<evidence type="ECO:0000313" key="2">
    <source>
        <dbReference type="EMBL" id="KYQ99894.1"/>
    </source>
</evidence>
<organism evidence="2 3">
    <name type="scientific">Tieghemostelium lacteum</name>
    <name type="common">Slime mold</name>
    <name type="synonym">Dictyostelium lacteum</name>
    <dbReference type="NCBI Taxonomy" id="361077"/>
    <lineage>
        <taxon>Eukaryota</taxon>
        <taxon>Amoebozoa</taxon>
        <taxon>Evosea</taxon>
        <taxon>Eumycetozoa</taxon>
        <taxon>Dictyostelia</taxon>
        <taxon>Dictyosteliales</taxon>
        <taxon>Raperosteliaceae</taxon>
        <taxon>Tieghemostelium</taxon>
    </lineage>
</organism>
<dbReference type="Proteomes" id="UP000076078">
    <property type="component" value="Unassembled WGS sequence"/>
</dbReference>
<dbReference type="OrthoDB" id="23586at2759"/>
<feature type="transmembrane region" description="Helical" evidence="1">
    <location>
        <begin position="520"/>
        <end position="538"/>
    </location>
</feature>
<feature type="transmembrane region" description="Helical" evidence="1">
    <location>
        <begin position="401"/>
        <end position="422"/>
    </location>
</feature>
<keyword evidence="1" id="KW-0472">Membrane</keyword>
<dbReference type="EMBL" id="LODT01000020">
    <property type="protein sequence ID" value="KYQ99894.1"/>
    <property type="molecule type" value="Genomic_DNA"/>
</dbReference>
<reference evidence="2 3" key="1">
    <citation type="submission" date="2015-12" db="EMBL/GenBank/DDBJ databases">
        <title>Dictyostelia acquired genes for synthesis and detection of signals that induce cell-type specialization by lateral gene transfer from prokaryotes.</title>
        <authorList>
            <person name="Gloeckner G."/>
            <person name="Schaap P."/>
        </authorList>
    </citation>
    <scope>NUCLEOTIDE SEQUENCE [LARGE SCALE GENOMIC DNA]</scope>
    <source>
        <strain evidence="2 3">TK</strain>
    </source>
</reference>